<sequence>MGGLEAAPAETALSVVAGRLVRMNGDEQLMRGRVYGRDHDDPDPGPLPHRTYATLIGGPLDGLLLDITGWPPEEVDDGVALPTELSRWPGGRALYGPRLGEPRTPGPGVACRFHYSGDTP</sequence>
<proteinExistence type="predicted"/>
<evidence type="ECO:0000313" key="1">
    <source>
        <dbReference type="EMBL" id="MBB5926813.1"/>
    </source>
</evidence>
<dbReference type="Proteomes" id="UP000585836">
    <property type="component" value="Unassembled WGS sequence"/>
</dbReference>
<gene>
    <name evidence="1" type="ORF">FHS34_002269</name>
</gene>
<reference evidence="1 2" key="1">
    <citation type="submission" date="2020-08" db="EMBL/GenBank/DDBJ databases">
        <title>Genomic Encyclopedia of Type Strains, Phase III (KMG-III): the genomes of soil and plant-associated and newly described type strains.</title>
        <authorList>
            <person name="Whitman W."/>
        </authorList>
    </citation>
    <scope>NUCLEOTIDE SEQUENCE [LARGE SCALE GENOMIC DNA]</scope>
    <source>
        <strain evidence="1 2">CECT 3313</strain>
    </source>
</reference>
<comment type="caution">
    <text evidence="1">The sequence shown here is derived from an EMBL/GenBank/DDBJ whole genome shotgun (WGS) entry which is preliminary data.</text>
</comment>
<keyword evidence="2" id="KW-1185">Reference proteome</keyword>
<dbReference type="EMBL" id="JACHJK010000003">
    <property type="protein sequence ID" value="MBB5926813.1"/>
    <property type="molecule type" value="Genomic_DNA"/>
</dbReference>
<protein>
    <submittedName>
        <fullName evidence="1">Uncharacterized protein</fullName>
    </submittedName>
</protein>
<accession>A0A7W9PRU1</accession>
<evidence type="ECO:0000313" key="2">
    <source>
        <dbReference type="Proteomes" id="UP000585836"/>
    </source>
</evidence>
<name>A0A7W9PRU1_9ACTN</name>
<dbReference type="AlphaFoldDB" id="A0A7W9PRU1"/>
<organism evidence="1 2">
    <name type="scientific">Streptomyces echinatus</name>
    <dbReference type="NCBI Taxonomy" id="67293"/>
    <lineage>
        <taxon>Bacteria</taxon>
        <taxon>Bacillati</taxon>
        <taxon>Actinomycetota</taxon>
        <taxon>Actinomycetes</taxon>
        <taxon>Kitasatosporales</taxon>
        <taxon>Streptomycetaceae</taxon>
        <taxon>Streptomyces</taxon>
    </lineage>
</organism>